<dbReference type="RefSeq" id="WP_068615033.1">
    <property type="nucleotide sequence ID" value="NZ_CP016268.1"/>
</dbReference>
<sequence>MKPAHSIRGVVVLFVSVCLLSGCGLFDGRDYTARDVHVVRSGETLFTIAWRYGQDLKDLARWNNLGDGSLIYPGQVIKLYPPAGRAATAGGKTTRSPAPPLPPIPAGPSPAWAWPTNGKVAVEFGQRPGAGTGVLVAGRVGQAVVAAADGRIVYAGGGLIGYGQLIIIKHNDTYLSAYGYNASLLVKEGQTIRKGQRIATMGEGPGQQPRLHFEIRRNGKPVNPRQYLPAR</sequence>
<dbReference type="PROSITE" id="PS51257">
    <property type="entry name" value="PROKAR_LIPOPROTEIN"/>
    <property type="match status" value="1"/>
</dbReference>
<dbReference type="KEGG" id="woc:BA177_07685"/>
<evidence type="ECO:0000313" key="4">
    <source>
        <dbReference type="Proteomes" id="UP000092695"/>
    </source>
</evidence>
<dbReference type="PROSITE" id="PS51782">
    <property type="entry name" value="LYSM"/>
    <property type="match status" value="1"/>
</dbReference>
<dbReference type="Pfam" id="PF01476">
    <property type="entry name" value="LysM"/>
    <property type="match status" value="1"/>
</dbReference>
<accession>A0A193LFE0</accession>
<feature type="domain" description="LysM" evidence="2">
    <location>
        <begin position="35"/>
        <end position="79"/>
    </location>
</feature>
<dbReference type="InterPro" id="IPR018392">
    <property type="entry name" value="LysM"/>
</dbReference>
<dbReference type="OrthoDB" id="9793746at2"/>
<dbReference type="Proteomes" id="UP000092695">
    <property type="component" value="Chromosome"/>
</dbReference>
<name>A0A193LFE0_9GAMM</name>
<dbReference type="InterPro" id="IPR036779">
    <property type="entry name" value="LysM_dom_sf"/>
</dbReference>
<dbReference type="SUPFAM" id="SSF51261">
    <property type="entry name" value="Duplicated hybrid motif"/>
    <property type="match status" value="1"/>
</dbReference>
<dbReference type="InterPro" id="IPR011055">
    <property type="entry name" value="Dup_hybrid_motif"/>
</dbReference>
<dbReference type="STRING" id="1548547.BA177_07685"/>
<dbReference type="Gene3D" id="2.70.70.10">
    <property type="entry name" value="Glucose Permease (Domain IIA)"/>
    <property type="match status" value="1"/>
</dbReference>
<evidence type="ECO:0000256" key="1">
    <source>
        <dbReference type="ARBA" id="ARBA00038420"/>
    </source>
</evidence>
<evidence type="ECO:0000259" key="2">
    <source>
        <dbReference type="PROSITE" id="PS51782"/>
    </source>
</evidence>
<dbReference type="CDD" id="cd12797">
    <property type="entry name" value="M23_peptidase"/>
    <property type="match status" value="1"/>
</dbReference>
<dbReference type="PANTHER" id="PTHR21666:SF263">
    <property type="entry name" value="MUREIN HYDROLASE ACTIVATOR NLPD"/>
    <property type="match status" value="1"/>
</dbReference>
<reference evidence="3 4" key="1">
    <citation type="submission" date="2016-06" db="EMBL/GenBank/DDBJ databases">
        <title>Complete genome sequence of a deep-branching marine Gamma Proteobacterium Woeseia oceani type strain XK5.</title>
        <authorList>
            <person name="Mu D."/>
            <person name="Du Z."/>
        </authorList>
    </citation>
    <scope>NUCLEOTIDE SEQUENCE [LARGE SCALE GENOMIC DNA]</scope>
    <source>
        <strain evidence="3 4">XK5</strain>
    </source>
</reference>
<proteinExistence type="inferred from homology"/>
<gene>
    <name evidence="3" type="ORF">BA177_07685</name>
</gene>
<dbReference type="InterPro" id="IPR050570">
    <property type="entry name" value="Cell_wall_metabolism_enzyme"/>
</dbReference>
<dbReference type="Pfam" id="PF01551">
    <property type="entry name" value="Peptidase_M23"/>
    <property type="match status" value="1"/>
</dbReference>
<evidence type="ECO:0000313" key="3">
    <source>
        <dbReference type="EMBL" id="ANO51099.1"/>
    </source>
</evidence>
<dbReference type="AlphaFoldDB" id="A0A193LFE0"/>
<dbReference type="InterPro" id="IPR016047">
    <property type="entry name" value="M23ase_b-sheet_dom"/>
</dbReference>
<comment type="similarity">
    <text evidence="1">Belongs to the E.coli NlpD/Haemophilus LppB family.</text>
</comment>
<dbReference type="GO" id="GO:0009279">
    <property type="term" value="C:cell outer membrane"/>
    <property type="evidence" value="ECO:0007669"/>
    <property type="project" value="TreeGrafter"/>
</dbReference>
<dbReference type="PANTHER" id="PTHR21666">
    <property type="entry name" value="PEPTIDASE-RELATED"/>
    <property type="match status" value="1"/>
</dbReference>
<dbReference type="CDD" id="cd00118">
    <property type="entry name" value="LysM"/>
    <property type="match status" value="1"/>
</dbReference>
<dbReference type="GO" id="GO:0032153">
    <property type="term" value="C:cell division site"/>
    <property type="evidence" value="ECO:0007669"/>
    <property type="project" value="TreeGrafter"/>
</dbReference>
<dbReference type="Gene3D" id="3.10.350.10">
    <property type="entry name" value="LysM domain"/>
    <property type="match status" value="1"/>
</dbReference>
<dbReference type="GO" id="GO:0004222">
    <property type="term" value="F:metalloendopeptidase activity"/>
    <property type="evidence" value="ECO:0007669"/>
    <property type="project" value="TreeGrafter"/>
</dbReference>
<keyword evidence="4" id="KW-1185">Reference proteome</keyword>
<protein>
    <recommendedName>
        <fullName evidence="2">LysM domain-containing protein</fullName>
    </recommendedName>
</protein>
<organism evidence="3 4">
    <name type="scientific">Woeseia oceani</name>
    <dbReference type="NCBI Taxonomy" id="1548547"/>
    <lineage>
        <taxon>Bacteria</taxon>
        <taxon>Pseudomonadati</taxon>
        <taxon>Pseudomonadota</taxon>
        <taxon>Gammaproteobacteria</taxon>
        <taxon>Woeseiales</taxon>
        <taxon>Woeseiaceae</taxon>
        <taxon>Woeseia</taxon>
    </lineage>
</organism>
<dbReference type="SMART" id="SM00257">
    <property type="entry name" value="LysM"/>
    <property type="match status" value="1"/>
</dbReference>
<dbReference type="EMBL" id="CP016268">
    <property type="protein sequence ID" value="ANO51099.1"/>
    <property type="molecule type" value="Genomic_DNA"/>
</dbReference>